<organism evidence="2 3">
    <name type="scientific">Dulcicalothrix desertica PCC 7102</name>
    <dbReference type="NCBI Taxonomy" id="232991"/>
    <lineage>
        <taxon>Bacteria</taxon>
        <taxon>Bacillati</taxon>
        <taxon>Cyanobacteriota</taxon>
        <taxon>Cyanophyceae</taxon>
        <taxon>Nostocales</taxon>
        <taxon>Calotrichaceae</taxon>
        <taxon>Dulcicalothrix</taxon>
    </lineage>
</organism>
<evidence type="ECO:0008006" key="4">
    <source>
        <dbReference type="Google" id="ProtNLM"/>
    </source>
</evidence>
<evidence type="ECO:0000313" key="3">
    <source>
        <dbReference type="Proteomes" id="UP000271624"/>
    </source>
</evidence>
<protein>
    <recommendedName>
        <fullName evidence="4">HEAT repeat domain-containing protein</fullName>
    </recommendedName>
</protein>
<proteinExistence type="inferred from homology"/>
<dbReference type="RefSeq" id="WP_186538345.1">
    <property type="nucleotide sequence ID" value="NZ_RSCL01000032.1"/>
</dbReference>
<accession>A0A3S1AQQ6</accession>
<dbReference type="SUPFAM" id="SSF48371">
    <property type="entry name" value="ARM repeat"/>
    <property type="match status" value="1"/>
</dbReference>
<comment type="caution">
    <text evidence="2">The sequence shown here is derived from an EMBL/GenBank/DDBJ whole genome shotgun (WGS) entry which is preliminary data.</text>
</comment>
<dbReference type="InterPro" id="IPR016024">
    <property type="entry name" value="ARM-type_fold"/>
</dbReference>
<dbReference type="EMBL" id="RSCL01000032">
    <property type="protein sequence ID" value="RUS97487.1"/>
    <property type="molecule type" value="Genomic_DNA"/>
</dbReference>
<sequence length="138" mass="15723">MRYSKPLLTERSLDITDISEFEDRIEEIRDALVEGHAALSKEDIKTLHYCIAKLDSFRLQAIARLIEPLLEINLYSQNAASIVKVLLQNREPEVRYAALEAISYALGEVKIGDEVLAEAKNLLKNEESAFVREYLESL</sequence>
<gene>
    <name evidence="2" type="ORF">DSM106972_084350</name>
</gene>
<name>A0A3S1AQQ6_9CYAN</name>
<reference evidence="2" key="2">
    <citation type="journal article" date="2019" name="Genome Biol. Evol.">
        <title>Day and night: Metabolic profiles and evolutionary relationships of six axenic non-marine cyanobacteria.</title>
        <authorList>
            <person name="Will S.E."/>
            <person name="Henke P."/>
            <person name="Boedeker C."/>
            <person name="Huang S."/>
            <person name="Brinkmann H."/>
            <person name="Rohde M."/>
            <person name="Jarek M."/>
            <person name="Friedl T."/>
            <person name="Seufert S."/>
            <person name="Schumacher M."/>
            <person name="Overmann J."/>
            <person name="Neumann-Schaal M."/>
            <person name="Petersen J."/>
        </authorList>
    </citation>
    <scope>NUCLEOTIDE SEQUENCE [LARGE SCALE GENOMIC DNA]</scope>
    <source>
        <strain evidence="2">PCC 7102</strain>
    </source>
</reference>
<dbReference type="Proteomes" id="UP000271624">
    <property type="component" value="Unassembled WGS sequence"/>
</dbReference>
<dbReference type="AlphaFoldDB" id="A0A3S1AQQ6"/>
<reference evidence="2" key="1">
    <citation type="submission" date="2018-12" db="EMBL/GenBank/DDBJ databases">
        <authorList>
            <person name="Will S."/>
            <person name="Neumann-Schaal M."/>
            <person name="Henke P."/>
        </authorList>
    </citation>
    <scope>NUCLEOTIDE SEQUENCE</scope>
    <source>
        <strain evidence="2">PCC 7102</strain>
    </source>
</reference>
<comment type="similarity">
    <text evidence="1">Belongs to the CpcE/RpcE/PecE family.</text>
</comment>
<evidence type="ECO:0000256" key="1">
    <source>
        <dbReference type="ARBA" id="ARBA00009299"/>
    </source>
</evidence>
<evidence type="ECO:0000313" key="2">
    <source>
        <dbReference type="EMBL" id="RUS97487.1"/>
    </source>
</evidence>
<keyword evidence="3" id="KW-1185">Reference proteome</keyword>